<protein>
    <recommendedName>
        <fullName evidence="1">Immunity protein 35 domain-containing protein</fullName>
    </recommendedName>
</protein>
<evidence type="ECO:0000313" key="2">
    <source>
        <dbReference type="EMBL" id="MBB4921983.1"/>
    </source>
</evidence>
<feature type="domain" description="Immunity protein 35" evidence="1">
    <location>
        <begin position="6"/>
        <end position="76"/>
    </location>
</feature>
<evidence type="ECO:0000259" key="1">
    <source>
        <dbReference type="Pfam" id="PF15567"/>
    </source>
</evidence>
<dbReference type="AlphaFoldDB" id="A0A7W7QYQ9"/>
<keyword evidence="3" id="KW-1185">Reference proteome</keyword>
<name>A0A7W7QYQ9_KITKI</name>
<dbReference type="Pfam" id="PF15567">
    <property type="entry name" value="Imm35"/>
    <property type="match status" value="1"/>
</dbReference>
<dbReference type="EMBL" id="JACHJV010000001">
    <property type="protein sequence ID" value="MBB4921983.1"/>
    <property type="molecule type" value="Genomic_DNA"/>
</dbReference>
<sequence length="101" mass="11411">MLSRSEAHDRAKEFLDQHYVNDPMTIVLQPELTAEHDWAWAVRFDSQEHLDTGDIFKAPFNRLLIVPKDGSPVHLAPTGFTMDQTAHYLGTGEHPGQQTEG</sequence>
<dbReference type="Proteomes" id="UP000540506">
    <property type="component" value="Unassembled WGS sequence"/>
</dbReference>
<evidence type="ECO:0000313" key="3">
    <source>
        <dbReference type="Proteomes" id="UP000540506"/>
    </source>
</evidence>
<reference evidence="2 3" key="1">
    <citation type="submission" date="2020-08" db="EMBL/GenBank/DDBJ databases">
        <title>Sequencing the genomes of 1000 actinobacteria strains.</title>
        <authorList>
            <person name="Klenk H.-P."/>
        </authorList>
    </citation>
    <scope>NUCLEOTIDE SEQUENCE [LARGE SCALE GENOMIC DNA]</scope>
    <source>
        <strain evidence="2 3">DSM 41654</strain>
    </source>
</reference>
<comment type="caution">
    <text evidence="2">The sequence shown here is derived from an EMBL/GenBank/DDBJ whole genome shotgun (WGS) entry which is preliminary data.</text>
</comment>
<dbReference type="RefSeq" id="WP_184934232.1">
    <property type="nucleotide sequence ID" value="NZ_JACHJV010000001.1"/>
</dbReference>
<proteinExistence type="predicted"/>
<organism evidence="2 3">
    <name type="scientific">Kitasatospora kifunensis</name>
    <name type="common">Streptomyces kifunensis</name>
    <dbReference type="NCBI Taxonomy" id="58351"/>
    <lineage>
        <taxon>Bacteria</taxon>
        <taxon>Bacillati</taxon>
        <taxon>Actinomycetota</taxon>
        <taxon>Actinomycetes</taxon>
        <taxon>Kitasatosporales</taxon>
        <taxon>Streptomycetaceae</taxon>
        <taxon>Kitasatospora</taxon>
    </lineage>
</organism>
<dbReference type="InterPro" id="IPR029082">
    <property type="entry name" value="Imm35"/>
</dbReference>
<accession>A0A7W7QYQ9</accession>
<gene>
    <name evidence="2" type="ORF">FHR34_000976</name>
</gene>